<comment type="pathway">
    <text evidence="1">Amino-acid biosynthesis; L-asparagine biosynthesis; L-asparagine from L-aspartate (L-Gln route): step 1/1.</text>
</comment>
<dbReference type="InterPro" id="IPR006426">
    <property type="entry name" value="Asn_synth_AEB"/>
</dbReference>
<dbReference type="InterPro" id="IPR001962">
    <property type="entry name" value="Asn_synthase"/>
</dbReference>
<evidence type="ECO:0000256" key="1">
    <source>
        <dbReference type="ARBA" id="ARBA00005187"/>
    </source>
</evidence>
<dbReference type="GO" id="GO:0006529">
    <property type="term" value="P:asparagine biosynthetic process"/>
    <property type="evidence" value="ECO:0007669"/>
    <property type="project" value="InterPro"/>
</dbReference>
<keyword evidence="11" id="KW-1185">Reference proteome</keyword>
<dbReference type="SUPFAM" id="SSF56235">
    <property type="entry name" value="N-terminal nucleophile aminohydrolases (Ntn hydrolases)"/>
    <property type="match status" value="1"/>
</dbReference>
<dbReference type="InterPro" id="IPR017932">
    <property type="entry name" value="GATase_2_dom"/>
</dbReference>
<evidence type="ECO:0000259" key="9">
    <source>
        <dbReference type="PROSITE" id="PS51278"/>
    </source>
</evidence>
<dbReference type="PROSITE" id="PS51278">
    <property type="entry name" value="GATASE_TYPE_2"/>
    <property type="match status" value="1"/>
</dbReference>
<sequence>MSGICGILRLDGGPPDGIEAMAALLERRGPNATRIHREGQVALGHTLLATTPEARHEVMPLTDPATGCTITADVRLDNRAELLAALDLLGTGRVIGDGEIILRAWLAWGEGCLTRLLGDFAFAIWDPRAEQIIAARDPMGMRQLAYAHRENRLLAFATEPRAVLEAQGVPPDLDTGRIADYLEDYLEAIDVESTFFQHVRRLPPAHWLVADARGLTVRRYWSLVPGPEMRLGSDQAYADAFLDVFTEAVRCRLRSDGPVGSMLSGGLDSGSAVAVATRLLAAEGRGPLPTFSVIHSADPDCAETRAIRASLTIPGLDPHLVDVADLSPYMDDLHEALRSLKEPFDGQMNLVRSAYIAAERAGVRVVLDGVAGDIVLTDGNRMGQLIRAGRWTTAWNEAVAEERYWSGEHTRWRFMGEALRQAAVPDWLRRARRRWSGLDDARPKGALLHPDFARQVDLRSRVARWRRNSFAPAPSQAAWRAASISGPVLLVGRERYDRVAAGHGIEPRDPFMDLRVIEFCLRCPSSQMKTDGWPKVLLRRALRGLLPEEVLWRAGRTHLGWTLTQLLIRSADKHGAMPGPSDTTATLLNQALNLPYGQPLSRPLVDDLRWDRTVLALWSNSAYGPKP</sequence>
<feature type="binding site" evidence="8">
    <location>
        <position position="97"/>
    </location>
    <ligand>
        <name>L-glutamine</name>
        <dbReference type="ChEBI" id="CHEBI:58359"/>
    </ligand>
</feature>
<gene>
    <name evidence="10" type="ORF">FHG66_17880</name>
</gene>
<feature type="binding site" evidence="8">
    <location>
        <position position="293"/>
    </location>
    <ligand>
        <name>ATP</name>
        <dbReference type="ChEBI" id="CHEBI:30616"/>
    </ligand>
</feature>
<evidence type="ECO:0000256" key="2">
    <source>
        <dbReference type="ARBA" id="ARBA00005752"/>
    </source>
</evidence>
<evidence type="ECO:0000256" key="5">
    <source>
        <dbReference type="ARBA" id="ARBA00022840"/>
    </source>
</evidence>
<dbReference type="GO" id="GO:0005524">
    <property type="term" value="F:ATP binding"/>
    <property type="evidence" value="ECO:0007669"/>
    <property type="project" value="UniProtKB-KW"/>
</dbReference>
<reference evidence="10 11" key="1">
    <citation type="submission" date="2019-06" db="EMBL/GenBank/DDBJ databases">
        <title>YIM 131921 draft genome.</title>
        <authorList>
            <person name="Jiang L."/>
        </authorList>
    </citation>
    <scope>NUCLEOTIDE SEQUENCE [LARGE SCALE GENOMIC DNA]</scope>
    <source>
        <strain evidence="10 11">YIM 131921</strain>
    </source>
</reference>
<keyword evidence="5 8" id="KW-0067">ATP-binding</keyword>
<name>A0A5C4MM51_9RHOB</name>
<dbReference type="InterPro" id="IPR033738">
    <property type="entry name" value="AsnB_N"/>
</dbReference>
<comment type="caution">
    <text evidence="10">The sequence shown here is derived from an EMBL/GenBank/DDBJ whole genome shotgun (WGS) entry which is preliminary data.</text>
</comment>
<dbReference type="CDD" id="cd00712">
    <property type="entry name" value="AsnB"/>
    <property type="match status" value="1"/>
</dbReference>
<dbReference type="InterPro" id="IPR051786">
    <property type="entry name" value="ASN_synthetase/amidase"/>
</dbReference>
<dbReference type="Proteomes" id="UP000305887">
    <property type="component" value="Unassembled WGS sequence"/>
</dbReference>
<dbReference type="PANTHER" id="PTHR43284:SF1">
    <property type="entry name" value="ASPARAGINE SYNTHETASE"/>
    <property type="match status" value="1"/>
</dbReference>
<evidence type="ECO:0000256" key="8">
    <source>
        <dbReference type="PIRSR" id="PIRSR001589-2"/>
    </source>
</evidence>
<dbReference type="InterPro" id="IPR029055">
    <property type="entry name" value="Ntn_hydrolases_N"/>
</dbReference>
<dbReference type="Pfam" id="PF13537">
    <property type="entry name" value="GATase_7"/>
    <property type="match status" value="1"/>
</dbReference>
<dbReference type="EMBL" id="VDFU01000031">
    <property type="protein sequence ID" value="TNC46862.1"/>
    <property type="molecule type" value="Genomic_DNA"/>
</dbReference>
<evidence type="ECO:0000256" key="3">
    <source>
        <dbReference type="ARBA" id="ARBA00012737"/>
    </source>
</evidence>
<evidence type="ECO:0000313" key="11">
    <source>
        <dbReference type="Proteomes" id="UP000305887"/>
    </source>
</evidence>
<evidence type="ECO:0000256" key="7">
    <source>
        <dbReference type="ARBA" id="ARBA00048741"/>
    </source>
</evidence>
<proteinExistence type="inferred from homology"/>
<dbReference type="Gene3D" id="3.60.20.10">
    <property type="entry name" value="Glutamine Phosphoribosylpyrophosphate, subunit 1, domain 1"/>
    <property type="match status" value="1"/>
</dbReference>
<comment type="similarity">
    <text evidence="2">Belongs to the asparagine synthetase family.</text>
</comment>
<evidence type="ECO:0000256" key="6">
    <source>
        <dbReference type="ARBA" id="ARBA00022962"/>
    </source>
</evidence>
<dbReference type="GO" id="GO:0004066">
    <property type="term" value="F:asparagine synthase (glutamine-hydrolyzing) activity"/>
    <property type="evidence" value="ECO:0007669"/>
    <property type="project" value="UniProtKB-EC"/>
</dbReference>
<dbReference type="PANTHER" id="PTHR43284">
    <property type="entry name" value="ASPARAGINE SYNTHETASE (GLUTAMINE-HYDROLYZING)"/>
    <property type="match status" value="1"/>
</dbReference>
<keyword evidence="6" id="KW-0315">Glutamine amidotransferase</keyword>
<dbReference type="PIRSF" id="PIRSF001589">
    <property type="entry name" value="Asn_synthetase_glu-h"/>
    <property type="match status" value="1"/>
</dbReference>
<dbReference type="AlphaFoldDB" id="A0A5C4MM51"/>
<keyword evidence="4 8" id="KW-0547">Nucleotide-binding</keyword>
<protein>
    <recommendedName>
        <fullName evidence="3">asparagine synthase (glutamine-hydrolyzing)</fullName>
        <ecNumber evidence="3">6.3.5.4</ecNumber>
    </recommendedName>
</protein>
<dbReference type="Gene3D" id="3.40.50.620">
    <property type="entry name" value="HUPs"/>
    <property type="match status" value="2"/>
</dbReference>
<organism evidence="10 11">
    <name type="scientific">Rubellimicrobium rubrum</name>
    <dbReference type="NCBI Taxonomy" id="2585369"/>
    <lineage>
        <taxon>Bacteria</taxon>
        <taxon>Pseudomonadati</taxon>
        <taxon>Pseudomonadota</taxon>
        <taxon>Alphaproteobacteria</taxon>
        <taxon>Rhodobacterales</taxon>
        <taxon>Roseobacteraceae</taxon>
        <taxon>Rubellimicrobium</taxon>
    </lineage>
</organism>
<evidence type="ECO:0000313" key="10">
    <source>
        <dbReference type="EMBL" id="TNC46862.1"/>
    </source>
</evidence>
<dbReference type="RefSeq" id="WP_139078413.1">
    <property type="nucleotide sequence ID" value="NZ_VDFU01000031.1"/>
</dbReference>
<comment type="catalytic activity">
    <reaction evidence="7">
        <text>L-aspartate + L-glutamine + ATP + H2O = L-asparagine + L-glutamate + AMP + diphosphate + H(+)</text>
        <dbReference type="Rhea" id="RHEA:12228"/>
        <dbReference type="ChEBI" id="CHEBI:15377"/>
        <dbReference type="ChEBI" id="CHEBI:15378"/>
        <dbReference type="ChEBI" id="CHEBI:29985"/>
        <dbReference type="ChEBI" id="CHEBI:29991"/>
        <dbReference type="ChEBI" id="CHEBI:30616"/>
        <dbReference type="ChEBI" id="CHEBI:33019"/>
        <dbReference type="ChEBI" id="CHEBI:58048"/>
        <dbReference type="ChEBI" id="CHEBI:58359"/>
        <dbReference type="ChEBI" id="CHEBI:456215"/>
        <dbReference type="EC" id="6.3.5.4"/>
    </reaction>
</comment>
<accession>A0A5C4MM51</accession>
<evidence type="ECO:0000256" key="4">
    <source>
        <dbReference type="ARBA" id="ARBA00022741"/>
    </source>
</evidence>
<feature type="domain" description="Glutamine amidotransferase type-2" evidence="9">
    <location>
        <begin position="5"/>
        <end position="213"/>
    </location>
</feature>
<dbReference type="EC" id="6.3.5.4" evidence="3"/>
<dbReference type="Pfam" id="PF00733">
    <property type="entry name" value="Asn_synthase"/>
    <property type="match status" value="1"/>
</dbReference>
<dbReference type="InterPro" id="IPR014729">
    <property type="entry name" value="Rossmann-like_a/b/a_fold"/>
</dbReference>
<dbReference type="SUPFAM" id="SSF52402">
    <property type="entry name" value="Adenine nucleotide alpha hydrolases-like"/>
    <property type="match status" value="1"/>
</dbReference>
<dbReference type="OrthoDB" id="9763290at2"/>